<dbReference type="SUPFAM" id="SSF48537">
    <property type="entry name" value="Phospholipase C/P1 nuclease"/>
    <property type="match status" value="1"/>
</dbReference>
<keyword evidence="5" id="KW-1015">Disulfide bond</keyword>
<accession>A0A4Y6V511</accession>
<keyword evidence="6" id="KW-0325">Glycoprotein</keyword>
<evidence type="ECO:0000256" key="4">
    <source>
        <dbReference type="ARBA" id="ARBA00022801"/>
    </source>
</evidence>
<dbReference type="InterPro" id="IPR003154">
    <property type="entry name" value="S1/P1nuclease"/>
</dbReference>
<keyword evidence="3" id="KW-0255">Endonuclease</keyword>
<evidence type="ECO:0000256" key="5">
    <source>
        <dbReference type="ARBA" id="ARBA00023157"/>
    </source>
</evidence>
<dbReference type="GO" id="GO:0003676">
    <property type="term" value="F:nucleic acid binding"/>
    <property type="evidence" value="ECO:0007669"/>
    <property type="project" value="InterPro"/>
</dbReference>
<reference evidence="7 8" key="1">
    <citation type="submission" date="2018-09" db="EMBL/GenBank/DDBJ databases">
        <title>The complete genome sequence of Neokomagataea tanensis NBRC 106556(T).</title>
        <authorList>
            <person name="Chua K.-O."/>
            <person name="See-Too W.-S."/>
            <person name="Hong K.-W."/>
            <person name="Yin W.-F."/>
            <person name="Chan K.-G."/>
        </authorList>
    </citation>
    <scope>NUCLEOTIDE SEQUENCE [LARGE SCALE GENOMIC DNA]</scope>
    <source>
        <strain evidence="8">AH13 \ NBRC 106556</strain>
    </source>
</reference>
<keyword evidence="4" id="KW-0378">Hydrolase</keyword>
<dbReference type="CDD" id="cd11010">
    <property type="entry name" value="S1-P1_nuclease"/>
    <property type="match status" value="1"/>
</dbReference>
<dbReference type="EMBL" id="CP032485">
    <property type="protein sequence ID" value="QDH25013.1"/>
    <property type="molecule type" value="Genomic_DNA"/>
</dbReference>
<dbReference type="AlphaFoldDB" id="A0A4Y6V511"/>
<proteinExistence type="predicted"/>
<dbReference type="Proteomes" id="UP000317214">
    <property type="component" value="Chromosome"/>
</dbReference>
<dbReference type="GO" id="GO:0016788">
    <property type="term" value="F:hydrolase activity, acting on ester bonds"/>
    <property type="evidence" value="ECO:0007669"/>
    <property type="project" value="InterPro"/>
</dbReference>
<dbReference type="GO" id="GO:0004519">
    <property type="term" value="F:endonuclease activity"/>
    <property type="evidence" value="ECO:0007669"/>
    <property type="project" value="UniProtKB-KW"/>
</dbReference>
<name>A0A4Y6V511_9PROT</name>
<keyword evidence="1" id="KW-0540">Nuclease</keyword>
<dbReference type="GO" id="GO:0006308">
    <property type="term" value="P:DNA catabolic process"/>
    <property type="evidence" value="ECO:0007669"/>
    <property type="project" value="InterPro"/>
</dbReference>
<dbReference type="PANTHER" id="PTHR33146:SF26">
    <property type="entry name" value="ENDONUCLEASE 4"/>
    <property type="match status" value="1"/>
</dbReference>
<dbReference type="PANTHER" id="PTHR33146">
    <property type="entry name" value="ENDONUCLEASE 4"/>
    <property type="match status" value="1"/>
</dbReference>
<gene>
    <name evidence="7" type="ORF">D5366_07075</name>
</gene>
<dbReference type="RefSeq" id="WP_141492865.1">
    <property type="nucleotide sequence ID" value="NZ_CP032485.1"/>
</dbReference>
<dbReference type="OrthoDB" id="267579at2"/>
<dbReference type="InterPro" id="IPR008947">
    <property type="entry name" value="PLipase_C/P1_nuclease_dom_sf"/>
</dbReference>
<evidence type="ECO:0000256" key="3">
    <source>
        <dbReference type="ARBA" id="ARBA00022759"/>
    </source>
</evidence>
<keyword evidence="8" id="KW-1185">Reference proteome</keyword>
<sequence>MRRWFLGVASTVLGLGLLHTSAYAWGPYGHAMVADIAQERLTPQAAAAVHQLLALEGHKSLDQVASWPDTMGHLPVGHGGHPETLKWHYVDTDVVNPAYVHERDCADSNCVVERLPEEIALLSNVHAAPAVRLEALKWVVHLVGDLHQPLHAAERDHDMGGNTIHLTYYGESAHGHMNLHALWDEGILNRQDHLVVGPHYSIDYSAAGAAAQQLSAQITPEQVRYWTQDLSAPGAPYRAVMDWVDESHELARSVAYGALPSQDHPDLGDTYTAVAWPIIQLRLEQAGVRLAGVLNQSLGQ</sequence>
<dbReference type="Gene3D" id="1.10.575.10">
    <property type="entry name" value="P1 Nuclease"/>
    <property type="match status" value="1"/>
</dbReference>
<evidence type="ECO:0000256" key="2">
    <source>
        <dbReference type="ARBA" id="ARBA00022723"/>
    </source>
</evidence>
<evidence type="ECO:0000256" key="6">
    <source>
        <dbReference type="ARBA" id="ARBA00023180"/>
    </source>
</evidence>
<dbReference type="GO" id="GO:0046872">
    <property type="term" value="F:metal ion binding"/>
    <property type="evidence" value="ECO:0007669"/>
    <property type="project" value="UniProtKB-KW"/>
</dbReference>
<evidence type="ECO:0000313" key="7">
    <source>
        <dbReference type="EMBL" id="QDH25013.1"/>
    </source>
</evidence>
<evidence type="ECO:0000313" key="8">
    <source>
        <dbReference type="Proteomes" id="UP000317214"/>
    </source>
</evidence>
<evidence type="ECO:0000256" key="1">
    <source>
        <dbReference type="ARBA" id="ARBA00022722"/>
    </source>
</evidence>
<organism evidence="7 8">
    <name type="scientific">Neokomagataea tanensis</name>
    <dbReference type="NCBI Taxonomy" id="661191"/>
    <lineage>
        <taxon>Bacteria</taxon>
        <taxon>Pseudomonadati</taxon>
        <taxon>Pseudomonadota</taxon>
        <taxon>Alphaproteobacteria</taxon>
        <taxon>Acetobacterales</taxon>
        <taxon>Acetobacteraceae</taxon>
        <taxon>Neokomagataea</taxon>
    </lineage>
</organism>
<keyword evidence="2" id="KW-0479">Metal-binding</keyword>
<dbReference type="Pfam" id="PF02265">
    <property type="entry name" value="S1-P1_nuclease"/>
    <property type="match status" value="1"/>
</dbReference>
<dbReference type="KEGG" id="ntn:D5366_07075"/>
<protein>
    <submittedName>
        <fullName evidence="7">Nuclease</fullName>
    </submittedName>
</protein>